<accession>A0A914E234</accession>
<protein>
    <submittedName>
        <fullName evidence="2">Uncharacterized protein</fullName>
    </submittedName>
</protein>
<sequence length="25" mass="2962">KTKQTNIALKFYFIKFRANCPKTIS</sequence>
<proteinExistence type="predicted"/>
<organism evidence="1 2">
    <name type="scientific">Acrobeloides nanus</name>
    <dbReference type="NCBI Taxonomy" id="290746"/>
    <lineage>
        <taxon>Eukaryota</taxon>
        <taxon>Metazoa</taxon>
        <taxon>Ecdysozoa</taxon>
        <taxon>Nematoda</taxon>
        <taxon>Chromadorea</taxon>
        <taxon>Rhabditida</taxon>
        <taxon>Tylenchina</taxon>
        <taxon>Cephalobomorpha</taxon>
        <taxon>Cephaloboidea</taxon>
        <taxon>Cephalobidae</taxon>
        <taxon>Acrobeloides</taxon>
    </lineage>
</organism>
<dbReference type="WBParaSite" id="ACRNAN_scaffold4934.g26549.t1">
    <property type="protein sequence ID" value="ACRNAN_scaffold4934.g26549.t1"/>
    <property type="gene ID" value="ACRNAN_scaffold4934.g26549"/>
</dbReference>
<dbReference type="AlphaFoldDB" id="A0A914E234"/>
<keyword evidence="1" id="KW-1185">Reference proteome</keyword>
<name>A0A914E234_9BILA</name>
<evidence type="ECO:0000313" key="1">
    <source>
        <dbReference type="Proteomes" id="UP000887540"/>
    </source>
</evidence>
<evidence type="ECO:0000313" key="2">
    <source>
        <dbReference type="WBParaSite" id="ACRNAN_scaffold4934.g26549.t1"/>
    </source>
</evidence>
<reference evidence="2" key="1">
    <citation type="submission" date="2022-11" db="UniProtKB">
        <authorList>
            <consortium name="WormBaseParasite"/>
        </authorList>
    </citation>
    <scope>IDENTIFICATION</scope>
</reference>
<dbReference type="Proteomes" id="UP000887540">
    <property type="component" value="Unplaced"/>
</dbReference>